<feature type="chain" id="PRO_5036404021" evidence="2">
    <location>
        <begin position="23"/>
        <end position="221"/>
    </location>
</feature>
<gene>
    <name evidence="3" type="ORF">PCAL00307_LOCUS20269</name>
    <name evidence="4" type="ORF">PECAL_6P05970</name>
</gene>
<evidence type="ECO:0000256" key="2">
    <source>
        <dbReference type="SAM" id="SignalP"/>
    </source>
</evidence>
<evidence type="ECO:0000313" key="4">
    <source>
        <dbReference type="EMBL" id="CAH0378994.1"/>
    </source>
</evidence>
<proteinExistence type="predicted"/>
<feature type="transmembrane region" description="Helical" evidence="1">
    <location>
        <begin position="55"/>
        <end position="74"/>
    </location>
</feature>
<feature type="signal peptide" evidence="2">
    <location>
        <begin position="1"/>
        <end position="22"/>
    </location>
</feature>
<evidence type="ECO:0000256" key="1">
    <source>
        <dbReference type="SAM" id="Phobius"/>
    </source>
</evidence>
<accession>A0A7S4A5Z5</accession>
<keyword evidence="5" id="KW-1185">Reference proteome</keyword>
<reference evidence="3" key="1">
    <citation type="submission" date="2021-01" db="EMBL/GenBank/DDBJ databases">
        <authorList>
            <person name="Corre E."/>
            <person name="Pelletier E."/>
            <person name="Niang G."/>
            <person name="Scheremetjew M."/>
            <person name="Finn R."/>
            <person name="Kale V."/>
            <person name="Holt S."/>
            <person name="Cochrane G."/>
            <person name="Meng A."/>
            <person name="Brown T."/>
            <person name="Cohen L."/>
        </authorList>
    </citation>
    <scope>NUCLEOTIDE SEQUENCE</scope>
    <source>
        <strain evidence="3">CCMP1756</strain>
    </source>
</reference>
<keyword evidence="1" id="KW-0472">Membrane</keyword>
<keyword evidence="1" id="KW-0812">Transmembrane</keyword>
<protein>
    <submittedName>
        <fullName evidence="3">Uncharacterized protein</fullName>
    </submittedName>
</protein>
<dbReference type="EMBL" id="CAKKNE010000006">
    <property type="protein sequence ID" value="CAH0378994.1"/>
    <property type="molecule type" value="Genomic_DNA"/>
</dbReference>
<reference evidence="4" key="2">
    <citation type="submission" date="2021-11" db="EMBL/GenBank/DDBJ databases">
        <authorList>
            <consortium name="Genoscope - CEA"/>
            <person name="William W."/>
        </authorList>
    </citation>
    <scope>NUCLEOTIDE SEQUENCE</scope>
</reference>
<sequence>MRRCMLSAACTIVAAAAAAARASPVSTDAHRWGKKLSSLGSSGSSPEGAPSRENVYVWGLLLFVVAFNVVCFDLTRDAAAAADDELRAAVADALLPDTEDEEGVTRESLEAVYQEETALPSTASKLTQLADRCDWNAWNLATITGDYDPDHSTLPRRRIQGRVALIRDTAARLGVDEEEVRRRAARRGWMGEAFERDVELSELGPPDDGCRTWPRVHYPIP</sequence>
<name>A0A7S4A5Z5_9STRA</name>
<evidence type="ECO:0000313" key="3">
    <source>
        <dbReference type="EMBL" id="CAE0704821.1"/>
    </source>
</evidence>
<dbReference type="EMBL" id="HBIW01023527">
    <property type="protein sequence ID" value="CAE0704821.1"/>
    <property type="molecule type" value="Transcribed_RNA"/>
</dbReference>
<dbReference type="AlphaFoldDB" id="A0A7S4A5Z5"/>
<organism evidence="3">
    <name type="scientific">Pelagomonas calceolata</name>
    <dbReference type="NCBI Taxonomy" id="35677"/>
    <lineage>
        <taxon>Eukaryota</taxon>
        <taxon>Sar</taxon>
        <taxon>Stramenopiles</taxon>
        <taxon>Ochrophyta</taxon>
        <taxon>Pelagophyceae</taxon>
        <taxon>Pelagomonadales</taxon>
        <taxon>Pelagomonadaceae</taxon>
        <taxon>Pelagomonas</taxon>
    </lineage>
</organism>
<keyword evidence="2" id="KW-0732">Signal</keyword>
<evidence type="ECO:0000313" key="5">
    <source>
        <dbReference type="Proteomes" id="UP000789595"/>
    </source>
</evidence>
<keyword evidence="1" id="KW-1133">Transmembrane helix</keyword>
<dbReference type="Proteomes" id="UP000789595">
    <property type="component" value="Unassembled WGS sequence"/>
</dbReference>